<dbReference type="GO" id="GO:0012505">
    <property type="term" value="C:endomembrane system"/>
    <property type="evidence" value="ECO:0007669"/>
    <property type="project" value="UniProtKB-SubCell"/>
</dbReference>
<accession>A0A5B8ICJ0</accession>
<keyword evidence="4 6" id="KW-1133">Transmembrane helix</keyword>
<dbReference type="PANTHER" id="PTHR23501:SF191">
    <property type="entry name" value="VACUOLAR BASIC AMINO ACID TRANSPORTER 4"/>
    <property type="match status" value="1"/>
</dbReference>
<organism evidence="8 9">
    <name type="scientific">Dickeya poaceiphila</name>
    <dbReference type="NCBI Taxonomy" id="568768"/>
    <lineage>
        <taxon>Bacteria</taxon>
        <taxon>Pseudomonadati</taxon>
        <taxon>Pseudomonadota</taxon>
        <taxon>Gammaproteobacteria</taxon>
        <taxon>Enterobacterales</taxon>
        <taxon>Pectobacteriaceae</taxon>
        <taxon>Dickeya</taxon>
    </lineage>
</organism>
<evidence type="ECO:0000256" key="1">
    <source>
        <dbReference type="ARBA" id="ARBA00004127"/>
    </source>
</evidence>
<dbReference type="PROSITE" id="PS50850">
    <property type="entry name" value="MFS"/>
    <property type="match status" value="1"/>
</dbReference>
<dbReference type="InterPro" id="IPR036259">
    <property type="entry name" value="MFS_trans_sf"/>
</dbReference>
<dbReference type="InterPro" id="IPR011701">
    <property type="entry name" value="MFS"/>
</dbReference>
<protein>
    <submittedName>
        <fullName evidence="8">MFS transporter</fullName>
    </submittedName>
</protein>
<dbReference type="RefSeq" id="WP_042869957.1">
    <property type="nucleotide sequence ID" value="NZ_CM001975.1"/>
</dbReference>
<feature type="transmembrane region" description="Helical" evidence="6">
    <location>
        <begin position="20"/>
        <end position="41"/>
    </location>
</feature>
<evidence type="ECO:0000256" key="3">
    <source>
        <dbReference type="ARBA" id="ARBA00022692"/>
    </source>
</evidence>
<keyword evidence="5 6" id="KW-0472">Membrane</keyword>
<feature type="transmembrane region" description="Helical" evidence="6">
    <location>
        <begin position="263"/>
        <end position="286"/>
    </location>
</feature>
<feature type="transmembrane region" description="Helical" evidence="6">
    <location>
        <begin position="174"/>
        <end position="194"/>
    </location>
</feature>
<evidence type="ECO:0000259" key="7">
    <source>
        <dbReference type="PROSITE" id="PS50850"/>
    </source>
</evidence>
<dbReference type="GO" id="GO:0022857">
    <property type="term" value="F:transmembrane transporter activity"/>
    <property type="evidence" value="ECO:0007669"/>
    <property type="project" value="InterPro"/>
</dbReference>
<dbReference type="SUPFAM" id="SSF103473">
    <property type="entry name" value="MFS general substrate transporter"/>
    <property type="match status" value="2"/>
</dbReference>
<dbReference type="GO" id="GO:0005886">
    <property type="term" value="C:plasma membrane"/>
    <property type="evidence" value="ECO:0007669"/>
    <property type="project" value="TreeGrafter"/>
</dbReference>
<keyword evidence="2" id="KW-0813">Transport</keyword>
<evidence type="ECO:0000313" key="8">
    <source>
        <dbReference type="EMBL" id="QDX30407.1"/>
    </source>
</evidence>
<dbReference type="InterPro" id="IPR020846">
    <property type="entry name" value="MFS_dom"/>
</dbReference>
<reference evidence="8 9" key="1">
    <citation type="journal article" date="2019" name="Environ. Microbiol.">
        <title>The phytopathogenic nature of Dickeya aquatica 174/2 and the dynamic early evolution of Dickeya pathogenicity.</title>
        <authorList>
            <person name="Duprey A."/>
            <person name="Taib N."/>
            <person name="Leonard S."/>
            <person name="Garin T."/>
            <person name="Flandrois J.P."/>
            <person name="Nasser W."/>
            <person name="Brochier-Armanet C."/>
            <person name="Reverchon S."/>
        </authorList>
    </citation>
    <scope>NUCLEOTIDE SEQUENCE [LARGE SCALE GENOMIC DNA]</scope>
    <source>
        <strain evidence="8 9">NCPPB 569</strain>
    </source>
</reference>
<dbReference type="STRING" id="568768.GCA_000406125_01555"/>
<gene>
    <name evidence="8" type="ORF">Dpoa569_0002297</name>
</gene>
<feature type="transmembrane region" description="Helical" evidence="6">
    <location>
        <begin position="87"/>
        <end position="107"/>
    </location>
</feature>
<comment type="subcellular location">
    <subcellularLocation>
        <location evidence="1">Endomembrane system</location>
        <topology evidence="1">Multi-pass membrane protein</topology>
    </subcellularLocation>
</comment>
<dbReference type="Pfam" id="PF07690">
    <property type="entry name" value="MFS_1"/>
    <property type="match status" value="1"/>
</dbReference>
<dbReference type="EMBL" id="CP042220">
    <property type="protein sequence ID" value="QDX30407.1"/>
    <property type="molecule type" value="Genomic_DNA"/>
</dbReference>
<evidence type="ECO:0000256" key="6">
    <source>
        <dbReference type="SAM" id="Phobius"/>
    </source>
</evidence>
<keyword evidence="9" id="KW-1185">Reference proteome</keyword>
<feature type="transmembrane region" description="Helical" evidence="6">
    <location>
        <begin position="431"/>
        <end position="452"/>
    </location>
</feature>
<dbReference type="Gene3D" id="1.20.1250.20">
    <property type="entry name" value="MFS general substrate transporter like domains"/>
    <property type="match status" value="1"/>
</dbReference>
<dbReference type="AlphaFoldDB" id="A0A5B8ICJ0"/>
<sequence length="455" mass="47764">MKEHALNAAAMPQPKTRLGVVAIIATLFLAAVDSTIVSTALPAMRDELGNAELWPWIMSGFLLPVALIAPLAGACADRLGVSITLKICLIIFLAASVLAAISPTMVWLIAARVLQGCSAGGLIVLTYALLASLFDASQRGKMQGMLSAVWGLAAIVGPLCGSVLTHWFGWRSIFWFNLPVGLGAQLLLVFTPTVGKRQQAVSLDMAAQLALILLASILMWLMTGTSHVTMPRFIPVALLLISAAILIFRLYKQPLSSPIPVEFFRHGALFSVIVLVMLSSAGLYAAVTLLPLALSQSGGTLLSGGLLIMLAALGWVVGSAVCGNLLASKGYRMMAASGMALLAIGCMVMNAALTLNNTLVIALSLIMIGLGMGFTATTTLVLAQNSAPPERLGAWTSTIQFLRNIGAAVGVNLLATLQQHVQSGNTFQTCFALLGGSMLIGVIFCFLIPTLYQKS</sequence>
<feature type="transmembrane region" description="Helical" evidence="6">
    <location>
        <begin position="334"/>
        <end position="353"/>
    </location>
</feature>
<feature type="transmembrane region" description="Helical" evidence="6">
    <location>
        <begin position="306"/>
        <end position="327"/>
    </location>
</feature>
<feature type="transmembrane region" description="Helical" evidence="6">
    <location>
        <begin position="53"/>
        <end position="75"/>
    </location>
</feature>
<feature type="transmembrane region" description="Helical" evidence="6">
    <location>
        <begin position="359"/>
        <end position="381"/>
    </location>
</feature>
<feature type="domain" description="Major facilitator superfamily (MFS) profile" evidence="7">
    <location>
        <begin position="19"/>
        <end position="453"/>
    </location>
</feature>
<feature type="transmembrane region" description="Helical" evidence="6">
    <location>
        <begin position="201"/>
        <end position="221"/>
    </location>
</feature>
<dbReference type="Proteomes" id="UP000320591">
    <property type="component" value="Chromosome"/>
</dbReference>
<dbReference type="Gene3D" id="1.20.1720.10">
    <property type="entry name" value="Multidrug resistance protein D"/>
    <property type="match status" value="1"/>
</dbReference>
<evidence type="ECO:0000256" key="2">
    <source>
        <dbReference type="ARBA" id="ARBA00022448"/>
    </source>
</evidence>
<dbReference type="OrthoDB" id="9812221at2"/>
<feature type="transmembrane region" description="Helical" evidence="6">
    <location>
        <begin position="146"/>
        <end position="168"/>
    </location>
</feature>
<dbReference type="KEGG" id="dic:Dpoa569_0002297"/>
<feature type="transmembrane region" description="Helical" evidence="6">
    <location>
        <begin position="113"/>
        <end position="134"/>
    </location>
</feature>
<feature type="transmembrane region" description="Helical" evidence="6">
    <location>
        <begin position="233"/>
        <end position="251"/>
    </location>
</feature>
<dbReference type="PANTHER" id="PTHR23501">
    <property type="entry name" value="MAJOR FACILITATOR SUPERFAMILY"/>
    <property type="match status" value="1"/>
</dbReference>
<evidence type="ECO:0000256" key="5">
    <source>
        <dbReference type="ARBA" id="ARBA00023136"/>
    </source>
</evidence>
<evidence type="ECO:0000256" key="4">
    <source>
        <dbReference type="ARBA" id="ARBA00022989"/>
    </source>
</evidence>
<keyword evidence="3 6" id="KW-0812">Transmembrane</keyword>
<proteinExistence type="predicted"/>
<name>A0A5B8ICJ0_9GAMM</name>
<evidence type="ECO:0000313" key="9">
    <source>
        <dbReference type="Proteomes" id="UP000320591"/>
    </source>
</evidence>